<evidence type="ECO:0000256" key="4">
    <source>
        <dbReference type="SAM" id="Phobius"/>
    </source>
</evidence>
<evidence type="ECO:0000256" key="1">
    <source>
        <dbReference type="ARBA" id="ARBA00023125"/>
    </source>
</evidence>
<dbReference type="RefSeq" id="WP_158287478.1">
    <property type="nucleotide sequence ID" value="NZ_SLWQ01000008.1"/>
</dbReference>
<dbReference type="GO" id="GO:0000160">
    <property type="term" value="P:phosphorelay signal transduction system"/>
    <property type="evidence" value="ECO:0007669"/>
    <property type="project" value="InterPro"/>
</dbReference>
<evidence type="ECO:0000256" key="2">
    <source>
        <dbReference type="PROSITE-ProRule" id="PRU01091"/>
    </source>
</evidence>
<feature type="region of interest" description="Disordered" evidence="3">
    <location>
        <begin position="109"/>
        <end position="141"/>
    </location>
</feature>
<dbReference type="PANTHER" id="PTHR47691">
    <property type="entry name" value="REGULATOR-RELATED"/>
    <property type="match status" value="1"/>
</dbReference>
<dbReference type="SUPFAM" id="SSF48452">
    <property type="entry name" value="TPR-like"/>
    <property type="match status" value="1"/>
</dbReference>
<feature type="transmembrane region" description="Helical" evidence="4">
    <location>
        <begin position="149"/>
        <end position="167"/>
    </location>
</feature>
<dbReference type="PROSITE" id="PS51755">
    <property type="entry name" value="OMPR_PHOB"/>
    <property type="match status" value="1"/>
</dbReference>
<dbReference type="GO" id="GO:0006355">
    <property type="term" value="P:regulation of DNA-templated transcription"/>
    <property type="evidence" value="ECO:0007669"/>
    <property type="project" value="InterPro"/>
</dbReference>
<keyword evidence="4" id="KW-0812">Transmembrane</keyword>
<proteinExistence type="predicted"/>
<gene>
    <name evidence="6" type="ORF">EV148_10857</name>
</gene>
<dbReference type="Proteomes" id="UP000294862">
    <property type="component" value="Unassembled WGS sequence"/>
</dbReference>
<accession>A0A4R2I2C3</accession>
<feature type="domain" description="OmpR/PhoB-type" evidence="5">
    <location>
        <begin position="4"/>
        <end position="102"/>
    </location>
</feature>
<dbReference type="InterPro" id="IPR001867">
    <property type="entry name" value="OmpR/PhoB-type_DNA-bd"/>
</dbReference>
<dbReference type="Gene3D" id="1.10.10.10">
    <property type="entry name" value="Winged helix-like DNA-binding domain superfamily/Winged helix DNA-binding domain"/>
    <property type="match status" value="1"/>
</dbReference>
<keyword evidence="7" id="KW-1185">Reference proteome</keyword>
<evidence type="ECO:0000313" key="6">
    <source>
        <dbReference type="EMBL" id="TCO38221.1"/>
    </source>
</evidence>
<dbReference type="Gene3D" id="1.25.40.10">
    <property type="entry name" value="Tetratricopeptide repeat domain"/>
    <property type="match status" value="1"/>
</dbReference>
<dbReference type="InterPro" id="IPR036388">
    <property type="entry name" value="WH-like_DNA-bd_sf"/>
</dbReference>
<keyword evidence="4" id="KW-0472">Membrane</keyword>
<dbReference type="OrthoDB" id="9811542at2"/>
<dbReference type="CDD" id="cd00383">
    <property type="entry name" value="trans_reg_C"/>
    <property type="match status" value="1"/>
</dbReference>
<dbReference type="InterPro" id="IPR019734">
    <property type="entry name" value="TPR_rpt"/>
</dbReference>
<evidence type="ECO:0000256" key="3">
    <source>
        <dbReference type="SAM" id="MobiDB-lite"/>
    </source>
</evidence>
<dbReference type="SUPFAM" id="SSF46894">
    <property type="entry name" value="C-terminal effector domain of the bipartite response regulators"/>
    <property type="match status" value="1"/>
</dbReference>
<protein>
    <submittedName>
        <fullName evidence="6">DNA-binding winged helix-turn-helix (WHTH) protein</fullName>
    </submittedName>
</protein>
<dbReference type="EMBL" id="SLWQ01000008">
    <property type="protein sequence ID" value="TCO38221.1"/>
    <property type="molecule type" value="Genomic_DNA"/>
</dbReference>
<dbReference type="PANTHER" id="PTHR47691:SF3">
    <property type="entry name" value="HTH-TYPE TRANSCRIPTIONAL REGULATOR RV0890C-RELATED"/>
    <property type="match status" value="1"/>
</dbReference>
<evidence type="ECO:0000259" key="5">
    <source>
        <dbReference type="PROSITE" id="PS51755"/>
    </source>
</evidence>
<sequence length="775" mass="82764">MPSPITYLFDDFRLDRSARELRRGGVPVNVPTRVFDCLLYLIENRERAVGRDELVAALWGRVDVSDAQLGQIVLRARRAIGDDGNDQRYIRTMPKFGYRWQAEVRTLSAPTPGGAADAPADATPAAPATDTARQAAAPAAPRSRHGRPVLVAIVLIVLAAAAVAWALRHPSTPARADASPGALVRPLDVTATPPQDWLRLGGMDALATRLRAGGLRVPPSEAVLAALHADADDARLRAATGVDLLVDGAATVTAQGWHVVLHARPAQGEPTVVEADGRDALPTLRAAGDRLLVRLGRLAPDEAGPDAALDETLQRANAAMLANQLEVARAILLRAPALVQAEPQLRYRLAQVDFRAGNLDAVAKALTSLLEDEPAAKDPALRAGALTGLGTIHLNRGDYAESERDFSAAISEVEAWHRPLELGQAYSGRGAARAAQGRYAEALQDLARARIELQQAGDIPGQGRIDMVAGELELARGRVDAAQPVLERAVAVFERFDAVNEHLHTLSMLFACRERLLDHAGALALSDRAWALRARVRDPQLRMQMLADRIDVLYALGRLAEAGALLGEAAQEPAPRNPESGLRIARARASIALDEARWQDAESIASNALAGERTPDLAPLRAWFHAARSRALVALGRAEQAAFAPEAAPADARSLAWETLAGALVDAAAGRRDAADAAFARALAHADAGGVADDLVAAVDAYGRWLLALGRDADAQATIGRVAGWADRDYRCALLQLELFRHLRAAAPWYRALAQAEKLAGERVIPPVLRRPPDA</sequence>
<keyword evidence="1 2" id="KW-0238">DNA-binding</keyword>
<comment type="caution">
    <text evidence="6">The sequence shown here is derived from an EMBL/GenBank/DDBJ whole genome shotgun (WGS) entry which is preliminary data.</text>
</comment>
<dbReference type="Pfam" id="PF00486">
    <property type="entry name" value="Trans_reg_C"/>
    <property type="match status" value="1"/>
</dbReference>
<dbReference type="InterPro" id="IPR016032">
    <property type="entry name" value="Sig_transdc_resp-reg_C-effctor"/>
</dbReference>
<dbReference type="SMART" id="SM00862">
    <property type="entry name" value="Trans_reg_C"/>
    <property type="match status" value="1"/>
</dbReference>
<name>A0A4R2I2C3_9GAMM</name>
<dbReference type="AlphaFoldDB" id="A0A4R2I2C3"/>
<evidence type="ECO:0000313" key="7">
    <source>
        <dbReference type="Proteomes" id="UP000294862"/>
    </source>
</evidence>
<keyword evidence="4" id="KW-1133">Transmembrane helix</keyword>
<dbReference type="GO" id="GO:0003677">
    <property type="term" value="F:DNA binding"/>
    <property type="evidence" value="ECO:0007669"/>
    <property type="project" value="UniProtKB-UniRule"/>
</dbReference>
<organism evidence="6 7">
    <name type="scientific">Dokdonella fugitiva</name>
    <dbReference type="NCBI Taxonomy" id="328517"/>
    <lineage>
        <taxon>Bacteria</taxon>
        <taxon>Pseudomonadati</taxon>
        <taxon>Pseudomonadota</taxon>
        <taxon>Gammaproteobacteria</taxon>
        <taxon>Lysobacterales</taxon>
        <taxon>Rhodanobacteraceae</taxon>
        <taxon>Dokdonella</taxon>
    </lineage>
</organism>
<dbReference type="InterPro" id="IPR011990">
    <property type="entry name" value="TPR-like_helical_dom_sf"/>
</dbReference>
<feature type="DNA-binding region" description="OmpR/PhoB-type" evidence="2">
    <location>
        <begin position="4"/>
        <end position="102"/>
    </location>
</feature>
<dbReference type="SMART" id="SM00028">
    <property type="entry name" value="TPR"/>
    <property type="match status" value="2"/>
</dbReference>
<reference evidence="6 7" key="1">
    <citation type="journal article" date="2015" name="Stand. Genomic Sci.">
        <title>Genomic Encyclopedia of Bacterial and Archaeal Type Strains, Phase III: the genomes of soil and plant-associated and newly described type strains.</title>
        <authorList>
            <person name="Whitman W.B."/>
            <person name="Woyke T."/>
            <person name="Klenk H.P."/>
            <person name="Zhou Y."/>
            <person name="Lilburn T.G."/>
            <person name="Beck B.J."/>
            <person name="De Vos P."/>
            <person name="Vandamme P."/>
            <person name="Eisen J.A."/>
            <person name="Garrity G."/>
            <person name="Hugenholtz P."/>
            <person name="Kyrpides N.C."/>
        </authorList>
    </citation>
    <scope>NUCLEOTIDE SEQUENCE [LARGE SCALE GENOMIC DNA]</scope>
    <source>
        <strain evidence="6 7">A3</strain>
    </source>
</reference>